<gene>
    <name evidence="3" type="primary">arsC</name>
    <name evidence="3" type="ORF">PRLR5076_14520</name>
</gene>
<dbReference type="Pfam" id="PF01451">
    <property type="entry name" value="LMWPc"/>
    <property type="match status" value="1"/>
</dbReference>
<evidence type="ECO:0000313" key="4">
    <source>
        <dbReference type="Proteomes" id="UP000825483"/>
    </source>
</evidence>
<sequence>MKKILILCTGNRCRSKMAQACLLHLDAELCVRSAGTHPAHNTHPLAIEVMKEAGMPISDLQPHDVKDFINEEWDFVITVCDHARETCPVFTGKVKHQLHLAYPDPAQAKGTKEEQLAVFRQTRDRIALSFKEFHHRYIEEAHEYEERL</sequence>
<dbReference type="GeneID" id="72467362"/>
<comment type="caution">
    <text evidence="3">The sequence shown here is derived from an EMBL/GenBank/DDBJ whole genome shotgun (WGS) entry which is preliminary data.</text>
</comment>
<dbReference type="PANTHER" id="PTHR43428:SF1">
    <property type="entry name" value="ARSENATE REDUCTASE"/>
    <property type="match status" value="1"/>
</dbReference>
<evidence type="ECO:0000313" key="3">
    <source>
        <dbReference type="EMBL" id="GJG58601.1"/>
    </source>
</evidence>
<evidence type="ECO:0000259" key="2">
    <source>
        <dbReference type="SMART" id="SM00226"/>
    </source>
</evidence>
<feature type="domain" description="Phosphotyrosine protein phosphatase I" evidence="2">
    <location>
        <begin position="2"/>
        <end position="136"/>
    </location>
</feature>
<accession>A0A9R1C9P9</accession>
<organism evidence="3 4">
    <name type="scientific">Prevotella lacticifex</name>
    <dbReference type="NCBI Taxonomy" id="2854755"/>
    <lineage>
        <taxon>Bacteria</taxon>
        <taxon>Pseudomonadati</taxon>
        <taxon>Bacteroidota</taxon>
        <taxon>Bacteroidia</taxon>
        <taxon>Bacteroidales</taxon>
        <taxon>Prevotellaceae</taxon>
        <taxon>Prevotella</taxon>
    </lineage>
</organism>
<dbReference type="PANTHER" id="PTHR43428">
    <property type="entry name" value="ARSENATE REDUCTASE"/>
    <property type="match status" value="1"/>
</dbReference>
<dbReference type="InterPro" id="IPR023485">
    <property type="entry name" value="Ptyr_pPase"/>
</dbReference>
<dbReference type="Gene3D" id="3.40.50.2300">
    <property type="match status" value="1"/>
</dbReference>
<dbReference type="InterPro" id="IPR036196">
    <property type="entry name" value="Ptyr_pPase_sf"/>
</dbReference>
<dbReference type="GO" id="GO:0046685">
    <property type="term" value="P:response to arsenic-containing substance"/>
    <property type="evidence" value="ECO:0007669"/>
    <property type="project" value="UniProtKB-KW"/>
</dbReference>
<dbReference type="Proteomes" id="UP000825483">
    <property type="component" value="Unassembled WGS sequence"/>
</dbReference>
<dbReference type="SMART" id="SM00226">
    <property type="entry name" value="LMWPc"/>
    <property type="match status" value="1"/>
</dbReference>
<keyword evidence="1" id="KW-0059">Arsenical resistance</keyword>
<dbReference type="EMBL" id="BPUB01000001">
    <property type="protein sequence ID" value="GJG58601.1"/>
    <property type="molecule type" value="Genomic_DNA"/>
</dbReference>
<dbReference type="CDD" id="cd16345">
    <property type="entry name" value="LMWP_ArsC"/>
    <property type="match status" value="1"/>
</dbReference>
<reference evidence="3" key="1">
    <citation type="journal article" date="2022" name="Int. J. Syst. Evol. Microbiol.">
        <title>Prevotella lacticifex sp. nov., isolated from the rumen of cows.</title>
        <authorList>
            <person name="Shinkai T."/>
            <person name="Ikeyama N."/>
            <person name="Kumagai M."/>
            <person name="Ohmori H."/>
            <person name="Sakamoto M."/>
            <person name="Ohkuma M."/>
            <person name="Mitsumori M."/>
        </authorList>
    </citation>
    <scope>NUCLEOTIDE SEQUENCE</scope>
    <source>
        <strain evidence="3">R5076</strain>
    </source>
</reference>
<name>A0A9R1C9P9_9BACT</name>
<protein>
    <submittedName>
        <fullName evidence="3">Arsenate reductase</fullName>
    </submittedName>
</protein>
<dbReference type="SUPFAM" id="SSF52788">
    <property type="entry name" value="Phosphotyrosine protein phosphatases I"/>
    <property type="match status" value="1"/>
</dbReference>
<proteinExistence type="predicted"/>
<dbReference type="AlphaFoldDB" id="A0A9R1C9P9"/>
<evidence type="ECO:0000256" key="1">
    <source>
        <dbReference type="ARBA" id="ARBA00022849"/>
    </source>
</evidence>
<dbReference type="RefSeq" id="WP_223926154.1">
    <property type="nucleotide sequence ID" value="NZ_BPTU01000001.1"/>
</dbReference>
<keyword evidence="4" id="KW-1185">Reference proteome</keyword>